<reference evidence="1 2" key="1">
    <citation type="journal article" date="2012" name="BMC Genomics">
        <title>Complete genome sequence, lifestyle, and multi-drug resistance of the human pathogen Corynebacterium resistens DSM 45100 isolated from blood samples of a leukemia patient.</title>
        <authorList>
            <person name="Schroder J."/>
            <person name="Maus I."/>
            <person name="Meyer K."/>
            <person name="Wordemann S."/>
            <person name="Blom J."/>
            <person name="Jaenicke S."/>
            <person name="Schneider J."/>
            <person name="Trost E."/>
            <person name="Tauch A."/>
        </authorList>
    </citation>
    <scope>NUCLEOTIDE SEQUENCE [LARGE SCALE GENOMIC DNA]</scope>
    <source>
        <strain evidence="2">DSM 45100 / JCM 12819 / CCUG 50093 / GTC 2026 / SICGH 158</strain>
    </source>
</reference>
<proteinExistence type="predicted"/>
<accession>F8DZM9</accession>
<name>F8DZM9_CORRG</name>
<evidence type="ECO:0000313" key="2">
    <source>
        <dbReference type="Proteomes" id="UP000000492"/>
    </source>
</evidence>
<dbReference type="KEGG" id="crd:CRES_0720"/>
<sequence length="68" mass="7565">MPGPVVVSTGTMTDKWYFDTKTGEVLQGKTDSWSNRMGPYDSREEAAAALETARKNTAEQDAYDEEDD</sequence>
<evidence type="ECO:0008006" key="3">
    <source>
        <dbReference type="Google" id="ProtNLM"/>
    </source>
</evidence>
<dbReference type="AlphaFoldDB" id="F8DZM9"/>
<protein>
    <recommendedName>
        <fullName evidence="3">SPOR domain-containing protein</fullName>
    </recommendedName>
</protein>
<evidence type="ECO:0000313" key="1">
    <source>
        <dbReference type="EMBL" id="AEI09077.1"/>
    </source>
</evidence>
<keyword evidence="2" id="KW-1185">Reference proteome</keyword>
<dbReference type="Proteomes" id="UP000000492">
    <property type="component" value="Chromosome"/>
</dbReference>
<dbReference type="HOGENOM" id="CLU_191180_2_2_11"/>
<organism evidence="1 2">
    <name type="scientific">Corynebacterium resistens (strain DSM 45100 / JCM 12819 / GTC 2026 / SICGH 158)</name>
    <dbReference type="NCBI Taxonomy" id="662755"/>
    <lineage>
        <taxon>Bacteria</taxon>
        <taxon>Bacillati</taxon>
        <taxon>Actinomycetota</taxon>
        <taxon>Actinomycetes</taxon>
        <taxon>Mycobacteriales</taxon>
        <taxon>Corynebacteriaceae</taxon>
        <taxon>Corynebacterium</taxon>
    </lineage>
</organism>
<gene>
    <name evidence="1" type="ordered locus">CRES_0720</name>
</gene>
<dbReference type="EMBL" id="CP002857">
    <property type="protein sequence ID" value="AEI09077.1"/>
    <property type="molecule type" value="Genomic_DNA"/>
</dbReference>